<evidence type="ECO:0000256" key="5">
    <source>
        <dbReference type="ARBA" id="ARBA00022519"/>
    </source>
</evidence>
<comment type="similarity">
    <text evidence="9">Belongs to the GSP H family.</text>
</comment>
<dbReference type="STRING" id="525918.SAMN05660964_02982"/>
<dbReference type="InterPro" id="IPR045584">
    <property type="entry name" value="Pilin-like"/>
</dbReference>
<evidence type="ECO:0000313" key="12">
    <source>
        <dbReference type="EMBL" id="SEA97151.1"/>
    </source>
</evidence>
<dbReference type="GO" id="GO:0005886">
    <property type="term" value="C:plasma membrane"/>
    <property type="evidence" value="ECO:0007669"/>
    <property type="project" value="UniProtKB-SubCell"/>
</dbReference>
<evidence type="ECO:0000313" key="13">
    <source>
        <dbReference type="Proteomes" id="UP000199397"/>
    </source>
</evidence>
<dbReference type="GO" id="GO:0015627">
    <property type="term" value="C:type II protein secretion system complex"/>
    <property type="evidence" value="ECO:0007669"/>
    <property type="project" value="InterPro"/>
</dbReference>
<dbReference type="PROSITE" id="PS00409">
    <property type="entry name" value="PROKAR_NTER_METHYL"/>
    <property type="match status" value="1"/>
</dbReference>
<keyword evidence="5" id="KW-0997">Cell inner membrane</keyword>
<proteinExistence type="inferred from homology"/>
<dbReference type="Gene3D" id="3.55.40.10">
    <property type="entry name" value="minor pseudopilin epsh domain"/>
    <property type="match status" value="1"/>
</dbReference>
<evidence type="ECO:0000256" key="8">
    <source>
        <dbReference type="ARBA" id="ARBA00023136"/>
    </source>
</evidence>
<dbReference type="InterPro" id="IPR022346">
    <property type="entry name" value="T2SS_GspH"/>
</dbReference>
<dbReference type="InterPro" id="IPR012902">
    <property type="entry name" value="N_methyl_site"/>
</dbReference>
<protein>
    <recommendedName>
        <fullName evidence="2">Type II secretion system protein H</fullName>
    </recommendedName>
    <alternativeName>
        <fullName evidence="10">General secretion pathway protein H</fullName>
    </alternativeName>
</protein>
<feature type="domain" description="General secretion pathway GspH" evidence="11">
    <location>
        <begin position="46"/>
        <end position="154"/>
    </location>
</feature>
<evidence type="ECO:0000256" key="2">
    <source>
        <dbReference type="ARBA" id="ARBA00021549"/>
    </source>
</evidence>
<keyword evidence="4" id="KW-0488">Methylation</keyword>
<dbReference type="Pfam" id="PF12019">
    <property type="entry name" value="GspH"/>
    <property type="match status" value="1"/>
</dbReference>
<evidence type="ECO:0000256" key="3">
    <source>
        <dbReference type="ARBA" id="ARBA00022475"/>
    </source>
</evidence>
<sequence>MNKRPQSGMTLIELIVTVTIAAILIASAAPSLREMMESNRLTALNNQLVSALNYARSEAVKRNQTVNLCVREADGSGCSTTPSDGFNQGWLVLVEATGEILLDVAPDTNGVTITNNIDTPQQVSYTSMGKVKHSGTFTLALAGVNRYEVTIALNTGRISSCKIPAGQTNC</sequence>
<evidence type="ECO:0000256" key="6">
    <source>
        <dbReference type="ARBA" id="ARBA00022692"/>
    </source>
</evidence>
<keyword evidence="6" id="KW-0812">Transmembrane</keyword>
<organism evidence="12 13">
    <name type="scientific">Thiothrix caldifontis</name>
    <dbReference type="NCBI Taxonomy" id="525918"/>
    <lineage>
        <taxon>Bacteria</taxon>
        <taxon>Pseudomonadati</taxon>
        <taxon>Pseudomonadota</taxon>
        <taxon>Gammaproteobacteria</taxon>
        <taxon>Thiotrichales</taxon>
        <taxon>Thiotrichaceae</taxon>
        <taxon>Thiothrix</taxon>
    </lineage>
</organism>
<keyword evidence="7" id="KW-1133">Transmembrane helix</keyword>
<dbReference type="AlphaFoldDB" id="A0A1H4FJ27"/>
<dbReference type="NCBIfam" id="TIGR02532">
    <property type="entry name" value="IV_pilin_GFxxxE"/>
    <property type="match status" value="1"/>
</dbReference>
<dbReference type="Pfam" id="PF07963">
    <property type="entry name" value="N_methyl"/>
    <property type="match status" value="1"/>
</dbReference>
<keyword evidence="13" id="KW-1185">Reference proteome</keyword>
<dbReference type="SUPFAM" id="SSF54523">
    <property type="entry name" value="Pili subunits"/>
    <property type="match status" value="1"/>
</dbReference>
<keyword evidence="3" id="KW-1003">Cell membrane</keyword>
<comment type="subcellular location">
    <subcellularLocation>
        <location evidence="1">Cell inner membrane</location>
        <topology evidence="1">Single-pass membrane protein</topology>
    </subcellularLocation>
</comment>
<evidence type="ECO:0000256" key="4">
    <source>
        <dbReference type="ARBA" id="ARBA00022481"/>
    </source>
</evidence>
<evidence type="ECO:0000256" key="9">
    <source>
        <dbReference type="ARBA" id="ARBA00025772"/>
    </source>
</evidence>
<evidence type="ECO:0000259" key="11">
    <source>
        <dbReference type="Pfam" id="PF12019"/>
    </source>
</evidence>
<dbReference type="GO" id="GO:0015628">
    <property type="term" value="P:protein secretion by the type II secretion system"/>
    <property type="evidence" value="ECO:0007669"/>
    <property type="project" value="InterPro"/>
</dbReference>
<dbReference type="Proteomes" id="UP000199397">
    <property type="component" value="Unassembled WGS sequence"/>
</dbReference>
<dbReference type="RefSeq" id="WP_175517958.1">
    <property type="nucleotide sequence ID" value="NZ_FNQP01000021.1"/>
</dbReference>
<keyword evidence="8" id="KW-0472">Membrane</keyword>
<evidence type="ECO:0000256" key="7">
    <source>
        <dbReference type="ARBA" id="ARBA00022989"/>
    </source>
</evidence>
<reference evidence="12 13" key="1">
    <citation type="submission" date="2016-10" db="EMBL/GenBank/DDBJ databases">
        <authorList>
            <person name="de Groot N.N."/>
        </authorList>
    </citation>
    <scope>NUCLEOTIDE SEQUENCE [LARGE SCALE GENOMIC DNA]</scope>
    <source>
        <strain evidence="12 13">DSM 21228</strain>
    </source>
</reference>
<gene>
    <name evidence="12" type="ORF">SAMN05660964_02982</name>
</gene>
<evidence type="ECO:0000256" key="10">
    <source>
        <dbReference type="ARBA" id="ARBA00030775"/>
    </source>
</evidence>
<dbReference type="EMBL" id="FNQP01000021">
    <property type="protein sequence ID" value="SEA97151.1"/>
    <property type="molecule type" value="Genomic_DNA"/>
</dbReference>
<accession>A0A1H4FJ27</accession>
<name>A0A1H4FJ27_9GAMM</name>
<evidence type="ECO:0000256" key="1">
    <source>
        <dbReference type="ARBA" id="ARBA00004377"/>
    </source>
</evidence>